<feature type="domain" description="DUF3592" evidence="2">
    <location>
        <begin position="58"/>
        <end position="135"/>
    </location>
</feature>
<geneLocation type="plasmid" evidence="3 4">
    <name>pAb134-02</name>
</geneLocation>
<protein>
    <submittedName>
        <fullName evidence="3">DUF3592 domain-containing protein</fullName>
    </submittedName>
</protein>
<keyword evidence="1" id="KW-0472">Membrane</keyword>
<feature type="transmembrane region" description="Helical" evidence="1">
    <location>
        <begin position="140"/>
        <end position="157"/>
    </location>
</feature>
<evidence type="ECO:0000313" key="4">
    <source>
        <dbReference type="Proteomes" id="UP000680706"/>
    </source>
</evidence>
<name>A0ABX8AUW8_9HYPH</name>
<sequence length="158" mass="18100">MHMTEYFKLLAEGHRDTILLTAAGYFALMGVCSLIYMYRISKWPSVIGKLHEESVHGWGGGSHDGTNYRAKVHYSYSVDGVPYENNRINVWHVQVSYNLRALLRWQLRYIDHHHNSEVTVFYHPGKPQKAYLVAPGWKQMALVFMLSFGSAALILSAL</sequence>
<dbReference type="EMBL" id="CP074128">
    <property type="protein sequence ID" value="QUS58882.1"/>
    <property type="molecule type" value="Genomic_DNA"/>
</dbReference>
<keyword evidence="3" id="KW-0614">Plasmid</keyword>
<dbReference type="Pfam" id="PF12158">
    <property type="entry name" value="DUF3592"/>
    <property type="match status" value="1"/>
</dbReference>
<keyword evidence="1" id="KW-1133">Transmembrane helix</keyword>
<feature type="transmembrane region" description="Helical" evidence="1">
    <location>
        <begin position="18"/>
        <end position="38"/>
    </location>
</feature>
<keyword evidence="4" id="KW-1185">Reference proteome</keyword>
<keyword evidence="1" id="KW-0812">Transmembrane</keyword>
<dbReference type="Proteomes" id="UP000680706">
    <property type="component" value="Plasmid pAb134-02"/>
</dbReference>
<evidence type="ECO:0000313" key="3">
    <source>
        <dbReference type="EMBL" id="QUS58882.1"/>
    </source>
</evidence>
<gene>
    <name evidence="3" type="ORF">KGB56_24455</name>
</gene>
<organism evidence="3 4">
    <name type="scientific">Pseudovibrio brasiliensis</name>
    <dbReference type="NCBI Taxonomy" id="1898042"/>
    <lineage>
        <taxon>Bacteria</taxon>
        <taxon>Pseudomonadati</taxon>
        <taxon>Pseudomonadota</taxon>
        <taxon>Alphaproteobacteria</taxon>
        <taxon>Hyphomicrobiales</taxon>
        <taxon>Stappiaceae</taxon>
        <taxon>Pseudovibrio</taxon>
    </lineage>
</organism>
<evidence type="ECO:0000259" key="2">
    <source>
        <dbReference type="Pfam" id="PF12158"/>
    </source>
</evidence>
<proteinExistence type="predicted"/>
<accession>A0ABX8AUW8</accession>
<dbReference type="InterPro" id="IPR021994">
    <property type="entry name" value="DUF3592"/>
</dbReference>
<evidence type="ECO:0000256" key="1">
    <source>
        <dbReference type="SAM" id="Phobius"/>
    </source>
</evidence>
<reference evidence="3 4" key="1">
    <citation type="journal article" date="2021" name="Angew. Chem. Int. Ed. Engl.">
        <title>A novel family of nonribosomal peptides modulate collective behavior in Pseudovibrio bacteria isolated from marine sponges.</title>
        <authorList>
            <person name="Ioca L.P."/>
            <person name="Dai Y."/>
            <person name="Kunakom S."/>
            <person name="Diaz-Espinosa J."/>
            <person name="Krunic A."/>
            <person name="Crnkovic C.M."/>
            <person name="Orjala J."/>
            <person name="Sanchez L.M."/>
            <person name="Ferreira A.G."/>
            <person name="Berlinck R.G.S."/>
            <person name="Eustaquio A.S."/>
        </authorList>
    </citation>
    <scope>NUCLEOTIDE SEQUENCE [LARGE SCALE GENOMIC DNA]</scope>
    <source>
        <strain evidence="3 4">Ab134</strain>
        <plasmid evidence="3 4">pAb134-02</plasmid>
    </source>
</reference>